<reference evidence="1" key="1">
    <citation type="submission" date="2022-01" db="EMBL/GenBank/DDBJ databases">
        <title>Antribacter sp. nov., isolated from Guizhou of China.</title>
        <authorList>
            <person name="Chengliang C."/>
            <person name="Ya Z."/>
        </authorList>
    </citation>
    <scope>NUCLEOTIDE SEQUENCE</scope>
    <source>
        <strain evidence="1">KLBMP 9083</strain>
    </source>
</reference>
<dbReference type="EMBL" id="JAKGSG010000069">
    <property type="protein sequence ID" value="MCF4123715.1"/>
    <property type="molecule type" value="Genomic_DNA"/>
</dbReference>
<protein>
    <recommendedName>
        <fullName evidence="3">MinD-like ATPase involved in chromosome partitioning or flagellar assembly</fullName>
    </recommendedName>
</protein>
<dbReference type="AlphaFoldDB" id="A0AA41QHT8"/>
<evidence type="ECO:0000313" key="1">
    <source>
        <dbReference type="EMBL" id="MCF4123715.1"/>
    </source>
</evidence>
<dbReference type="InterPro" id="IPR027417">
    <property type="entry name" value="P-loop_NTPase"/>
</dbReference>
<dbReference type="RefSeq" id="WP_236091460.1">
    <property type="nucleotide sequence ID" value="NZ_JAKGSG010000069.1"/>
</dbReference>
<gene>
    <name evidence="1" type="ORF">L1785_22400</name>
</gene>
<dbReference type="Proteomes" id="UP001165405">
    <property type="component" value="Unassembled WGS sequence"/>
</dbReference>
<evidence type="ECO:0008006" key="3">
    <source>
        <dbReference type="Google" id="ProtNLM"/>
    </source>
</evidence>
<evidence type="ECO:0000313" key="2">
    <source>
        <dbReference type="Proteomes" id="UP001165405"/>
    </source>
</evidence>
<proteinExistence type="predicted"/>
<name>A0AA41QHT8_9MICO</name>
<dbReference type="Gene3D" id="3.40.50.300">
    <property type="entry name" value="P-loop containing nucleotide triphosphate hydrolases"/>
    <property type="match status" value="1"/>
</dbReference>
<keyword evidence="2" id="KW-1185">Reference proteome</keyword>
<comment type="caution">
    <text evidence="1">The sequence shown here is derived from an EMBL/GenBank/DDBJ whole genome shotgun (WGS) entry which is preliminary data.</text>
</comment>
<organism evidence="1 2">
    <name type="scientific">Antribacter soli</name>
    <dbReference type="NCBI Taxonomy" id="2910976"/>
    <lineage>
        <taxon>Bacteria</taxon>
        <taxon>Bacillati</taxon>
        <taxon>Actinomycetota</taxon>
        <taxon>Actinomycetes</taxon>
        <taxon>Micrococcales</taxon>
        <taxon>Promicromonosporaceae</taxon>
        <taxon>Antribacter</taxon>
    </lineage>
</organism>
<sequence length="253" mass="26094">MAVIALCSTNGGPGVSTTALGLAMSWPRPVLLVEADPRGLSALLTGWFQGARSYETGLVELALSSLATADALREVVRPIDGTHVSYVAGPRSHAQAPVLRGLWRPLAGALAELEATGTDVIVDAGPLGCPASPEPLLASADLTLLTVRSSLPALAGARPWADVVVRDQPWRRPGVLVIGEGRPYSAREVGLALALPVVAPVAWDPDGAAVYYAGATPPRRFETSAYVRSLRAAASAIGSVVAQHRVVSMGVGS</sequence>
<dbReference type="SUPFAM" id="SSF52540">
    <property type="entry name" value="P-loop containing nucleoside triphosphate hydrolases"/>
    <property type="match status" value="1"/>
</dbReference>
<accession>A0AA41QHT8</accession>